<evidence type="ECO:0000313" key="7">
    <source>
        <dbReference type="Proteomes" id="UP000287605"/>
    </source>
</evidence>
<evidence type="ECO:0000313" key="6">
    <source>
        <dbReference type="EMBL" id="RSU12649.1"/>
    </source>
</evidence>
<dbReference type="InterPro" id="IPR015422">
    <property type="entry name" value="PyrdxlP-dep_Trfase_small"/>
</dbReference>
<reference evidence="6 7" key="1">
    <citation type="submission" date="2017-05" db="EMBL/GenBank/DDBJ databases">
        <title>Vagococcus spp. assemblies.</title>
        <authorList>
            <person name="Gulvik C.A."/>
        </authorList>
    </citation>
    <scope>NUCLEOTIDE SEQUENCE [LARGE SCALE GENOMIC DNA]</scope>
    <source>
        <strain evidence="6 7">CCUG 51432</strain>
    </source>
</reference>
<dbReference type="PANTHER" id="PTHR42806:SF1">
    <property type="entry name" value="GLYCINE DEHYDROGENASE (DECARBOXYLATING)"/>
    <property type="match status" value="1"/>
</dbReference>
<dbReference type="GO" id="GO:0019464">
    <property type="term" value="P:glycine decarboxylation via glycine cleavage system"/>
    <property type="evidence" value="ECO:0007669"/>
    <property type="project" value="UniProtKB-UniRule"/>
</dbReference>
<dbReference type="Pfam" id="PF02347">
    <property type="entry name" value="GDC-P"/>
    <property type="match status" value="1"/>
</dbReference>
<dbReference type="PIRSF" id="PIRSF006815">
    <property type="entry name" value="GcvPA"/>
    <property type="match status" value="1"/>
</dbReference>
<dbReference type="NCBIfam" id="NF001696">
    <property type="entry name" value="PRK00451.1"/>
    <property type="match status" value="1"/>
</dbReference>
<feature type="domain" description="Glycine cleavage system P-protein N-terminal" evidence="5">
    <location>
        <begin position="3"/>
        <end position="432"/>
    </location>
</feature>
<evidence type="ECO:0000256" key="4">
    <source>
        <dbReference type="HAMAP-Rule" id="MF_00712"/>
    </source>
</evidence>
<dbReference type="OrthoDB" id="9771867at2"/>
<organism evidence="6 7">
    <name type="scientific">Vagococcus elongatus</name>
    <dbReference type="NCBI Taxonomy" id="180344"/>
    <lineage>
        <taxon>Bacteria</taxon>
        <taxon>Bacillati</taxon>
        <taxon>Bacillota</taxon>
        <taxon>Bacilli</taxon>
        <taxon>Lactobacillales</taxon>
        <taxon>Enterococcaceae</taxon>
        <taxon>Vagococcus</taxon>
    </lineage>
</organism>
<dbReference type="InterPro" id="IPR023010">
    <property type="entry name" value="GcvPA"/>
</dbReference>
<dbReference type="SUPFAM" id="SSF53383">
    <property type="entry name" value="PLP-dependent transferases"/>
    <property type="match status" value="1"/>
</dbReference>
<comment type="similarity">
    <text evidence="4">Belongs to the GcvP family. N-terminal subunit subfamily.</text>
</comment>
<keyword evidence="2 4" id="KW-0560">Oxidoreductase</keyword>
<dbReference type="GO" id="GO:0004375">
    <property type="term" value="F:glycine dehydrogenase (decarboxylating) activity"/>
    <property type="evidence" value="ECO:0007669"/>
    <property type="project" value="UniProtKB-EC"/>
</dbReference>
<dbReference type="InterPro" id="IPR015424">
    <property type="entry name" value="PyrdxlP-dep_Trfase"/>
</dbReference>
<dbReference type="AlphaFoldDB" id="A0A430AX71"/>
<comment type="caution">
    <text evidence="6">The sequence shown here is derived from an EMBL/GenBank/DDBJ whole genome shotgun (WGS) entry which is preliminary data.</text>
</comment>
<gene>
    <name evidence="4" type="primary">gcvPA</name>
    <name evidence="6" type="ORF">CBF29_05845</name>
</gene>
<dbReference type="PANTHER" id="PTHR42806">
    <property type="entry name" value="GLYCINE CLEAVAGE SYSTEM P-PROTEIN"/>
    <property type="match status" value="1"/>
</dbReference>
<evidence type="ECO:0000256" key="1">
    <source>
        <dbReference type="ARBA" id="ARBA00003788"/>
    </source>
</evidence>
<dbReference type="Gene3D" id="3.90.1150.10">
    <property type="entry name" value="Aspartate Aminotransferase, domain 1"/>
    <property type="match status" value="1"/>
</dbReference>
<keyword evidence="7" id="KW-1185">Reference proteome</keyword>
<name>A0A430AX71_9ENTE</name>
<dbReference type="CDD" id="cd00613">
    <property type="entry name" value="GDC-P"/>
    <property type="match status" value="1"/>
</dbReference>
<comment type="subunit">
    <text evidence="4">The glycine cleavage system is composed of four proteins: P, T, L and H. In this organism, the P 'protein' is a heterodimer of two subunits.</text>
</comment>
<dbReference type="HAMAP" id="MF_00712">
    <property type="entry name" value="GcvPA"/>
    <property type="match status" value="1"/>
</dbReference>
<evidence type="ECO:0000256" key="3">
    <source>
        <dbReference type="ARBA" id="ARBA00049026"/>
    </source>
</evidence>
<dbReference type="RefSeq" id="WP_126808390.1">
    <property type="nucleotide sequence ID" value="NZ_NGKA01000007.1"/>
</dbReference>
<dbReference type="InterPro" id="IPR015421">
    <property type="entry name" value="PyrdxlP-dep_Trfase_major"/>
</dbReference>
<comment type="function">
    <text evidence="1 4">The glycine cleavage system catalyzes the degradation of glycine. The P protein binds the alpha-amino group of glycine through its pyridoxal phosphate cofactor; CO(2) is released and the remaining methylamine moiety is then transferred to the lipoamide cofactor of the H protein.</text>
</comment>
<dbReference type="EMBL" id="NGKA01000007">
    <property type="protein sequence ID" value="RSU12649.1"/>
    <property type="molecule type" value="Genomic_DNA"/>
</dbReference>
<dbReference type="InterPro" id="IPR020581">
    <property type="entry name" value="GDC_P"/>
</dbReference>
<comment type="catalytic activity">
    <reaction evidence="3 4">
        <text>N(6)-[(R)-lipoyl]-L-lysyl-[glycine-cleavage complex H protein] + glycine + H(+) = N(6)-[(R)-S(8)-aminomethyldihydrolipoyl]-L-lysyl-[glycine-cleavage complex H protein] + CO2</text>
        <dbReference type="Rhea" id="RHEA:24304"/>
        <dbReference type="Rhea" id="RHEA-COMP:10494"/>
        <dbReference type="Rhea" id="RHEA-COMP:10495"/>
        <dbReference type="ChEBI" id="CHEBI:15378"/>
        <dbReference type="ChEBI" id="CHEBI:16526"/>
        <dbReference type="ChEBI" id="CHEBI:57305"/>
        <dbReference type="ChEBI" id="CHEBI:83099"/>
        <dbReference type="ChEBI" id="CHEBI:83143"/>
        <dbReference type="EC" id="1.4.4.2"/>
    </reaction>
</comment>
<evidence type="ECO:0000259" key="5">
    <source>
        <dbReference type="Pfam" id="PF02347"/>
    </source>
</evidence>
<dbReference type="InterPro" id="IPR049315">
    <property type="entry name" value="GDC-P_N"/>
</dbReference>
<dbReference type="Proteomes" id="UP000287605">
    <property type="component" value="Unassembled WGS sequence"/>
</dbReference>
<dbReference type="EC" id="1.4.4.2" evidence="4"/>
<evidence type="ECO:0000256" key="2">
    <source>
        <dbReference type="ARBA" id="ARBA00023002"/>
    </source>
</evidence>
<accession>A0A430AX71</accession>
<protein>
    <recommendedName>
        <fullName evidence="4">Probable glycine dehydrogenase (decarboxylating) subunit 1</fullName>
        <ecNumber evidence="4">1.4.4.2</ecNumber>
    </recommendedName>
    <alternativeName>
        <fullName evidence="4">Glycine cleavage system P-protein subunit 1</fullName>
    </alternativeName>
    <alternativeName>
        <fullName evidence="4">Glycine decarboxylase subunit 1</fullName>
    </alternativeName>
    <alternativeName>
        <fullName evidence="4">Glycine dehydrogenase (aminomethyl-transferring) subunit 1</fullName>
    </alternativeName>
</protein>
<dbReference type="GO" id="GO:0009116">
    <property type="term" value="P:nucleoside metabolic process"/>
    <property type="evidence" value="ECO:0007669"/>
    <property type="project" value="InterPro"/>
</dbReference>
<proteinExistence type="inferred from homology"/>
<sequence>MGRYSPITTSDQELMLAKLGLSSIDDLYKQVSKDLLIDGLDIPSGKSEMEVRQIMTDLAAKNKVYRSIFRGAGAYNHYIPALVKQIVSKEEFLTTYTPYQAEISQGVLQSIFEYQTMICQLTGMEIANASIYDGATAAAEAVNMTMTRKQNKILISETVHPMTIETIQTYANSVNNEVIIVPQKDGVTDVEKLAAMLEDDVACFVLQQPNYFGQIEEAEKIGALLKENKQKFIMSINPVAGVKLKTPFECQADIATGEGQPLGLDLAFGGPYLGFLAASKEFLHKIPGRIVGETEDTEGKRGYVLTLQAREQHIRRERASSNICSNQAHCALTASVYMTVMGPEGLKDVARQCYSKTHYLADALTQIPTIELKYPGEFFHEFVTTSTKPAIDILEKLDEENILGGYPLNETDILWCATEMNSKEDIDRLASIVKEVM</sequence>
<dbReference type="Gene3D" id="3.40.640.10">
    <property type="entry name" value="Type I PLP-dependent aspartate aminotransferase-like (Major domain)"/>
    <property type="match status" value="1"/>
</dbReference>